<feature type="transmembrane region" description="Helical" evidence="7">
    <location>
        <begin position="275"/>
        <end position="302"/>
    </location>
</feature>
<name>A0A0K0DC76_ANGCA</name>
<keyword evidence="8" id="KW-1185">Reference proteome</keyword>
<dbReference type="STRING" id="6313.A0A0K0DC76"/>
<sequence length="504" mass="56323">MRRAERKAIGTAFLIQFATCYLLAAVPMLYMEIAMGQFTSASPWLAFEMISPAMAGIPAALGFNIVLRIVASSVWITHALALFGISLTGIIMKLPWADCMDMFGCYDVRLADRCTFASPNDTFCADFIESLVMDRSSYTKDTPLVSYLQSLLKEDHPMSSENFIPHPLLVVALLMVWLIANVAQNGGAYLLGNTSFIVIPVAVISLFMTVTTAIAVGDIAGSLHHYYQHRFNKLLEVKDWIVAAGHAVFILNVSTGGMIKLASSRPFHLPILRDVIIIAVVTLLFHAVTLLSTTAIIDGYAARVYPYDTHDERFGYVTERRYLVMATVGEAFVGMTGGWILSALYFLGIAVVPLQKLATELWVVVSMLREKYNEAFQEHLNQRQLNIVTSLIVIFGFLVNLPFIMSGGFSRSQLILKATLQNTLAIGFLQLVTVAYIYGFRRFTVNIRAMVGGYGPVNFFWWFNWTVISPFVHLLLFQPRSDWGPSKSTDRMETTIKERALRVR</sequence>
<keyword evidence="6 7" id="KW-0472">Membrane</keyword>
<evidence type="ECO:0000256" key="4">
    <source>
        <dbReference type="ARBA" id="ARBA00022847"/>
    </source>
</evidence>
<dbReference type="AlphaFoldDB" id="A0A0K0DC76"/>
<keyword evidence="5 7" id="KW-1133">Transmembrane helix</keyword>
<dbReference type="WBParaSite" id="ACAC_0000813101-mRNA-1">
    <property type="protein sequence ID" value="ACAC_0000813101-mRNA-1"/>
    <property type="gene ID" value="ACAC_0000813101"/>
</dbReference>
<dbReference type="PROSITE" id="PS50267">
    <property type="entry name" value="NA_NEUROTRAN_SYMP_3"/>
    <property type="match status" value="1"/>
</dbReference>
<keyword evidence="3 7" id="KW-0812">Transmembrane</keyword>
<evidence type="ECO:0000256" key="5">
    <source>
        <dbReference type="ARBA" id="ARBA00022989"/>
    </source>
</evidence>
<dbReference type="InterPro" id="IPR000175">
    <property type="entry name" value="Na/ntran_symport"/>
</dbReference>
<evidence type="ECO:0000256" key="7">
    <source>
        <dbReference type="SAM" id="Phobius"/>
    </source>
</evidence>
<feature type="transmembrane region" description="Helical" evidence="7">
    <location>
        <begin position="385"/>
        <end position="406"/>
    </location>
</feature>
<dbReference type="GO" id="GO:0005283">
    <property type="term" value="F:amino acid:sodium symporter activity"/>
    <property type="evidence" value="ECO:0007669"/>
    <property type="project" value="TreeGrafter"/>
</dbReference>
<dbReference type="GO" id="GO:0089718">
    <property type="term" value="P:amino acid import across plasma membrane"/>
    <property type="evidence" value="ECO:0007669"/>
    <property type="project" value="TreeGrafter"/>
</dbReference>
<dbReference type="GO" id="GO:0005886">
    <property type="term" value="C:plasma membrane"/>
    <property type="evidence" value="ECO:0007669"/>
    <property type="project" value="TreeGrafter"/>
</dbReference>
<dbReference type="PANTHER" id="PTHR11616">
    <property type="entry name" value="SODIUM/CHLORIDE DEPENDENT TRANSPORTER"/>
    <property type="match status" value="1"/>
</dbReference>
<feature type="transmembrane region" description="Helical" evidence="7">
    <location>
        <begin position="459"/>
        <end position="477"/>
    </location>
</feature>
<dbReference type="Proteomes" id="UP000035642">
    <property type="component" value="Unassembled WGS sequence"/>
</dbReference>
<evidence type="ECO:0000256" key="2">
    <source>
        <dbReference type="ARBA" id="ARBA00022448"/>
    </source>
</evidence>
<evidence type="ECO:0000313" key="8">
    <source>
        <dbReference type="Proteomes" id="UP000035642"/>
    </source>
</evidence>
<evidence type="ECO:0000256" key="6">
    <source>
        <dbReference type="ARBA" id="ARBA00023136"/>
    </source>
</evidence>
<proteinExistence type="predicted"/>
<keyword evidence="4" id="KW-0769">Symport</keyword>
<accession>A0A0K0DC76</accession>
<dbReference type="Pfam" id="PF00209">
    <property type="entry name" value="SNF"/>
    <property type="match status" value="1"/>
</dbReference>
<evidence type="ECO:0000256" key="1">
    <source>
        <dbReference type="ARBA" id="ARBA00004141"/>
    </source>
</evidence>
<evidence type="ECO:0000313" key="9">
    <source>
        <dbReference type="WBParaSite" id="ACAC_0000813101-mRNA-1"/>
    </source>
</evidence>
<dbReference type="InterPro" id="IPR037272">
    <property type="entry name" value="SNS_sf"/>
</dbReference>
<feature type="transmembrane region" description="Helical" evidence="7">
    <location>
        <begin position="74"/>
        <end position="92"/>
    </location>
</feature>
<reference evidence="9" key="2">
    <citation type="submission" date="2016-04" db="UniProtKB">
        <authorList>
            <consortium name="WormBaseParasite"/>
        </authorList>
    </citation>
    <scope>IDENTIFICATION</scope>
</reference>
<dbReference type="SUPFAM" id="SSF161070">
    <property type="entry name" value="SNF-like"/>
    <property type="match status" value="1"/>
</dbReference>
<protein>
    <submittedName>
        <fullName evidence="9">Lipase_3 domain-containing protein</fullName>
    </submittedName>
</protein>
<feature type="transmembrane region" description="Helical" evidence="7">
    <location>
        <begin position="418"/>
        <end position="439"/>
    </location>
</feature>
<evidence type="ECO:0000256" key="3">
    <source>
        <dbReference type="ARBA" id="ARBA00022692"/>
    </source>
</evidence>
<reference evidence="8" key="1">
    <citation type="submission" date="2012-09" db="EMBL/GenBank/DDBJ databases">
        <authorList>
            <person name="Martin A.A."/>
        </authorList>
    </citation>
    <scope>NUCLEOTIDE SEQUENCE</scope>
</reference>
<dbReference type="PANTHER" id="PTHR11616:SF241">
    <property type="entry name" value="SODIUM- AND CHLORIDE-DEPENDENT GLYCINE TRANSPORTER 2"/>
    <property type="match status" value="1"/>
</dbReference>
<comment type="subcellular location">
    <subcellularLocation>
        <location evidence="1">Membrane</location>
        <topology evidence="1">Multi-pass membrane protein</topology>
    </subcellularLocation>
</comment>
<feature type="transmembrane region" description="Helical" evidence="7">
    <location>
        <begin position="195"/>
        <end position="220"/>
    </location>
</feature>
<organism evidence="8 9">
    <name type="scientific">Angiostrongylus cantonensis</name>
    <name type="common">Rat lungworm</name>
    <dbReference type="NCBI Taxonomy" id="6313"/>
    <lineage>
        <taxon>Eukaryota</taxon>
        <taxon>Metazoa</taxon>
        <taxon>Ecdysozoa</taxon>
        <taxon>Nematoda</taxon>
        <taxon>Chromadorea</taxon>
        <taxon>Rhabditida</taxon>
        <taxon>Rhabditina</taxon>
        <taxon>Rhabditomorpha</taxon>
        <taxon>Strongyloidea</taxon>
        <taxon>Metastrongylidae</taxon>
        <taxon>Angiostrongylus</taxon>
    </lineage>
</organism>
<feature type="transmembrane region" description="Helical" evidence="7">
    <location>
        <begin position="163"/>
        <end position="183"/>
    </location>
</feature>
<feature type="transmembrane region" description="Helical" evidence="7">
    <location>
        <begin position="12"/>
        <end position="30"/>
    </location>
</feature>
<feature type="transmembrane region" description="Helical" evidence="7">
    <location>
        <begin position="240"/>
        <end position="263"/>
    </location>
</feature>
<keyword evidence="2" id="KW-0813">Transport</keyword>
<feature type="transmembrane region" description="Helical" evidence="7">
    <location>
        <begin position="50"/>
        <end position="67"/>
    </location>
</feature>